<dbReference type="EMBL" id="OA564321">
    <property type="protein sequence ID" value="CAD7193829.1"/>
    <property type="molecule type" value="Genomic_DNA"/>
</dbReference>
<sequence length="188" mass="20169">MVYSYKSSLRQTALLSSGKSAPHLWARRFEGTTTLRDNSFSFALSSRSENMKAPYVAAFLSLVVAAGCLLAPVSCELCPHGVCPPPQIGSCPENSTLPCVPKCCPLGQSLGSDQTCQPSATPFRPYFSEGERALGNGSDDAEVPALNDGNSHLLIGDPSERCVSEYVRVSRIVSNLHVQCATRTQDKQ</sequence>
<name>A0A7R8V8Z9_TIMDO</name>
<organism evidence="1">
    <name type="scientific">Timema douglasi</name>
    <name type="common">Walking stick</name>
    <dbReference type="NCBI Taxonomy" id="61478"/>
    <lineage>
        <taxon>Eukaryota</taxon>
        <taxon>Metazoa</taxon>
        <taxon>Ecdysozoa</taxon>
        <taxon>Arthropoda</taxon>
        <taxon>Hexapoda</taxon>
        <taxon>Insecta</taxon>
        <taxon>Pterygota</taxon>
        <taxon>Neoptera</taxon>
        <taxon>Polyneoptera</taxon>
        <taxon>Phasmatodea</taxon>
        <taxon>Timematodea</taxon>
        <taxon>Timematoidea</taxon>
        <taxon>Timematidae</taxon>
        <taxon>Timema</taxon>
    </lineage>
</organism>
<accession>A0A7R8V8Z9</accession>
<dbReference type="AlphaFoldDB" id="A0A7R8V8Z9"/>
<evidence type="ECO:0000313" key="1">
    <source>
        <dbReference type="EMBL" id="CAD7193829.1"/>
    </source>
</evidence>
<reference evidence="1" key="1">
    <citation type="submission" date="2020-11" db="EMBL/GenBank/DDBJ databases">
        <authorList>
            <person name="Tran Van P."/>
        </authorList>
    </citation>
    <scope>NUCLEOTIDE SEQUENCE</scope>
</reference>
<gene>
    <name evidence="1" type="ORF">TDIB3V08_LOCUS269</name>
</gene>
<protein>
    <submittedName>
        <fullName evidence="1">Uncharacterized protein</fullName>
    </submittedName>
</protein>
<proteinExistence type="predicted"/>